<feature type="region of interest" description="Disordered" evidence="1">
    <location>
        <begin position="1"/>
        <end position="30"/>
    </location>
</feature>
<comment type="caution">
    <text evidence="2">The sequence shown here is derived from an EMBL/GenBank/DDBJ whole genome shotgun (WGS) entry which is preliminary data.</text>
</comment>
<dbReference type="Proteomes" id="UP000314294">
    <property type="component" value="Unassembled WGS sequence"/>
</dbReference>
<evidence type="ECO:0000256" key="1">
    <source>
        <dbReference type="SAM" id="MobiDB-lite"/>
    </source>
</evidence>
<dbReference type="EMBL" id="SRLO01000034">
    <property type="protein sequence ID" value="TNN83232.1"/>
    <property type="molecule type" value="Genomic_DNA"/>
</dbReference>
<name>A0A4Z2J123_9TELE</name>
<keyword evidence="3" id="KW-1185">Reference proteome</keyword>
<accession>A0A4Z2J123</accession>
<protein>
    <submittedName>
        <fullName evidence="2">Uncharacterized protein</fullName>
    </submittedName>
</protein>
<proteinExistence type="predicted"/>
<dbReference type="AlphaFoldDB" id="A0A4Z2J123"/>
<evidence type="ECO:0000313" key="3">
    <source>
        <dbReference type="Proteomes" id="UP000314294"/>
    </source>
</evidence>
<sequence>MAADSIEPTGDEVRHGARTARKHSGDHASFSTSPSTFIWEMSPVLSPVLKGCTFAQIKYATS</sequence>
<reference evidence="2 3" key="1">
    <citation type="submission" date="2019-03" db="EMBL/GenBank/DDBJ databases">
        <title>First draft genome of Liparis tanakae, snailfish: a comprehensive survey of snailfish specific genes.</title>
        <authorList>
            <person name="Kim W."/>
            <person name="Song I."/>
            <person name="Jeong J.-H."/>
            <person name="Kim D."/>
            <person name="Kim S."/>
            <person name="Ryu S."/>
            <person name="Song J.Y."/>
            <person name="Lee S.K."/>
        </authorList>
    </citation>
    <scope>NUCLEOTIDE SEQUENCE [LARGE SCALE GENOMIC DNA]</scope>
    <source>
        <tissue evidence="2">Muscle</tissue>
    </source>
</reference>
<organism evidence="2 3">
    <name type="scientific">Liparis tanakae</name>
    <name type="common">Tanaka's snailfish</name>
    <dbReference type="NCBI Taxonomy" id="230148"/>
    <lineage>
        <taxon>Eukaryota</taxon>
        <taxon>Metazoa</taxon>
        <taxon>Chordata</taxon>
        <taxon>Craniata</taxon>
        <taxon>Vertebrata</taxon>
        <taxon>Euteleostomi</taxon>
        <taxon>Actinopterygii</taxon>
        <taxon>Neopterygii</taxon>
        <taxon>Teleostei</taxon>
        <taxon>Neoteleostei</taxon>
        <taxon>Acanthomorphata</taxon>
        <taxon>Eupercaria</taxon>
        <taxon>Perciformes</taxon>
        <taxon>Cottioidei</taxon>
        <taxon>Cottales</taxon>
        <taxon>Liparidae</taxon>
        <taxon>Liparis</taxon>
    </lineage>
</organism>
<gene>
    <name evidence="2" type="ORF">EYF80_006565</name>
</gene>
<evidence type="ECO:0000313" key="2">
    <source>
        <dbReference type="EMBL" id="TNN83232.1"/>
    </source>
</evidence>